<sequence length="89" mass="10013">MDENKAIINSRGGHPVGNKYSKLAKIVLKISIVLIIIGYFLWTILFPIQDLHTFTTTEHLTAQKQLALNYTLGRFLLYIGFTGMISSSI</sequence>
<dbReference type="Proteomes" id="UP000198564">
    <property type="component" value="Unassembled WGS sequence"/>
</dbReference>
<gene>
    <name evidence="2" type="ORF">SAMN04488113_1733</name>
</gene>
<dbReference type="AlphaFoldDB" id="A0A1H6W518"/>
<organism evidence="2 3">
    <name type="scientific">Alkalibacterium gilvum</name>
    <dbReference type="NCBI Taxonomy" id="1130080"/>
    <lineage>
        <taxon>Bacteria</taxon>
        <taxon>Bacillati</taxon>
        <taxon>Bacillota</taxon>
        <taxon>Bacilli</taxon>
        <taxon>Lactobacillales</taxon>
        <taxon>Carnobacteriaceae</taxon>
        <taxon>Alkalibacterium</taxon>
    </lineage>
</organism>
<evidence type="ECO:0000256" key="1">
    <source>
        <dbReference type="SAM" id="Phobius"/>
    </source>
</evidence>
<feature type="transmembrane region" description="Helical" evidence="1">
    <location>
        <begin position="66"/>
        <end position="85"/>
    </location>
</feature>
<keyword evidence="1" id="KW-0812">Transmembrane</keyword>
<reference evidence="3" key="1">
    <citation type="submission" date="2016-10" db="EMBL/GenBank/DDBJ databases">
        <authorList>
            <person name="Varghese N."/>
            <person name="Submissions S."/>
        </authorList>
    </citation>
    <scope>NUCLEOTIDE SEQUENCE [LARGE SCALE GENOMIC DNA]</scope>
    <source>
        <strain evidence="3">DSM 25751</strain>
    </source>
</reference>
<keyword evidence="1" id="KW-1133">Transmembrane helix</keyword>
<proteinExistence type="predicted"/>
<dbReference type="EMBL" id="FNYW01000073">
    <property type="protein sequence ID" value="SEJ07920.1"/>
    <property type="molecule type" value="Genomic_DNA"/>
</dbReference>
<protein>
    <submittedName>
        <fullName evidence="2">Uncharacterized protein</fullName>
    </submittedName>
</protein>
<evidence type="ECO:0000313" key="2">
    <source>
        <dbReference type="EMBL" id="SEJ07920.1"/>
    </source>
</evidence>
<evidence type="ECO:0000313" key="3">
    <source>
        <dbReference type="Proteomes" id="UP000198564"/>
    </source>
</evidence>
<keyword evidence="3" id="KW-1185">Reference proteome</keyword>
<accession>A0A1H6W518</accession>
<feature type="transmembrane region" description="Helical" evidence="1">
    <location>
        <begin position="26"/>
        <end position="46"/>
    </location>
</feature>
<name>A0A1H6W518_9LACT</name>
<keyword evidence="1" id="KW-0472">Membrane</keyword>